<dbReference type="PANTHER" id="PTHR36507:SF1">
    <property type="entry name" value="BLL1555 PROTEIN"/>
    <property type="match status" value="1"/>
</dbReference>
<proteinExistence type="predicted"/>
<evidence type="ECO:0000259" key="2">
    <source>
        <dbReference type="Pfam" id="PF13473"/>
    </source>
</evidence>
<dbReference type="PANTHER" id="PTHR36507">
    <property type="entry name" value="BLL1555 PROTEIN"/>
    <property type="match status" value="1"/>
</dbReference>
<protein>
    <recommendedName>
        <fullName evidence="2">EfeO-type cupredoxin-like domain-containing protein</fullName>
    </recommendedName>
</protein>
<dbReference type="InterPro" id="IPR008972">
    <property type="entry name" value="Cupredoxin"/>
</dbReference>
<comment type="caution">
    <text evidence="3">The sequence shown here is derived from an EMBL/GenBank/DDBJ whole genome shotgun (WGS) entry which is preliminary data.</text>
</comment>
<name>A0A2A2H7U7_METBR</name>
<dbReference type="RefSeq" id="WP_069583285.1">
    <property type="nucleotide sequence ID" value="NZ_LMVM01000006.1"/>
</dbReference>
<keyword evidence="1" id="KW-1133">Transmembrane helix</keyword>
<gene>
    <name evidence="3" type="ORF">ASJ80_09650</name>
</gene>
<keyword evidence="4" id="KW-1185">Reference proteome</keyword>
<accession>A0A2A2H7U7</accession>
<evidence type="ECO:0000313" key="3">
    <source>
        <dbReference type="EMBL" id="PAV05386.1"/>
    </source>
</evidence>
<evidence type="ECO:0000313" key="4">
    <source>
        <dbReference type="Proteomes" id="UP000217784"/>
    </source>
</evidence>
<organism evidence="3 4">
    <name type="scientific">Methanobacterium bryantii</name>
    <dbReference type="NCBI Taxonomy" id="2161"/>
    <lineage>
        <taxon>Archaea</taxon>
        <taxon>Methanobacteriati</taxon>
        <taxon>Methanobacteriota</taxon>
        <taxon>Methanomada group</taxon>
        <taxon>Methanobacteria</taxon>
        <taxon>Methanobacteriales</taxon>
        <taxon>Methanobacteriaceae</taxon>
        <taxon>Methanobacterium</taxon>
    </lineage>
</organism>
<dbReference type="OrthoDB" id="71603at2157"/>
<reference evidence="3 4" key="1">
    <citation type="journal article" date="2017" name="BMC Genomics">
        <title>Genomic analysis of methanogenic archaea reveals a shift towards energy conservation.</title>
        <authorList>
            <person name="Gilmore S.P."/>
            <person name="Henske J.K."/>
            <person name="Sexton J.A."/>
            <person name="Solomon K.V."/>
            <person name="Seppala S."/>
            <person name="Yoo J.I."/>
            <person name="Huyett L.M."/>
            <person name="Pressman A."/>
            <person name="Cogan J.Z."/>
            <person name="Kivenson V."/>
            <person name="Peng X."/>
            <person name="Tan Y."/>
            <person name="Valentine D.L."/>
            <person name="O'Malley M.A."/>
        </authorList>
    </citation>
    <scope>NUCLEOTIDE SEQUENCE [LARGE SCALE GENOMIC DNA]</scope>
    <source>
        <strain evidence="3 4">M.o.H.</strain>
    </source>
</reference>
<feature type="transmembrane region" description="Helical" evidence="1">
    <location>
        <begin position="9"/>
        <end position="28"/>
    </location>
</feature>
<keyword evidence="1" id="KW-0812">Transmembrane</keyword>
<dbReference type="Proteomes" id="UP000217784">
    <property type="component" value="Unassembled WGS sequence"/>
</dbReference>
<dbReference type="SUPFAM" id="SSF49503">
    <property type="entry name" value="Cupredoxins"/>
    <property type="match status" value="1"/>
</dbReference>
<sequence>MYRKTNRGLLALIIIIIIIIVAGVYLYYAQSYNPNVQTGMNNSTNQSLVNNTSIGNNSTNVTSAATTISIGNMAFNPNKITVKSGTNVQWINNDNTQHQIVSDTGAFQSTILNPGDSYNFFFAKTGIYGYHDALNSTITGTIIVQ</sequence>
<keyword evidence="1" id="KW-0472">Membrane</keyword>
<evidence type="ECO:0000256" key="1">
    <source>
        <dbReference type="SAM" id="Phobius"/>
    </source>
</evidence>
<dbReference type="EMBL" id="LMVM01000006">
    <property type="protein sequence ID" value="PAV05386.1"/>
    <property type="molecule type" value="Genomic_DNA"/>
</dbReference>
<feature type="domain" description="EfeO-type cupredoxin-like" evidence="2">
    <location>
        <begin position="63"/>
        <end position="144"/>
    </location>
</feature>
<dbReference type="AlphaFoldDB" id="A0A2A2H7U7"/>
<dbReference type="InterPro" id="IPR052721">
    <property type="entry name" value="ET_Amicyanin"/>
</dbReference>
<dbReference type="InterPro" id="IPR028096">
    <property type="entry name" value="EfeO_Cupredoxin"/>
</dbReference>
<dbReference type="Pfam" id="PF13473">
    <property type="entry name" value="Cupredoxin_1"/>
    <property type="match status" value="1"/>
</dbReference>
<dbReference type="Gene3D" id="2.60.40.420">
    <property type="entry name" value="Cupredoxins - blue copper proteins"/>
    <property type="match status" value="1"/>
</dbReference>